<name>A0A1Z4BUG6_9GAMM</name>
<evidence type="ECO:0000259" key="1">
    <source>
        <dbReference type="Pfam" id="PF00534"/>
    </source>
</evidence>
<dbReference type="Pfam" id="PF00534">
    <property type="entry name" value="Glycos_transf_1"/>
    <property type="match status" value="1"/>
</dbReference>
<dbReference type="OrthoDB" id="9775208at2"/>
<organism evidence="2 3">
    <name type="scientific">Methylovulum psychrotolerans</name>
    <dbReference type="NCBI Taxonomy" id="1704499"/>
    <lineage>
        <taxon>Bacteria</taxon>
        <taxon>Pseudomonadati</taxon>
        <taxon>Pseudomonadota</taxon>
        <taxon>Gammaproteobacteria</taxon>
        <taxon>Methylococcales</taxon>
        <taxon>Methylococcaceae</taxon>
        <taxon>Methylovulum</taxon>
    </lineage>
</organism>
<keyword evidence="2" id="KW-0808">Transferase</keyword>
<dbReference type="AlphaFoldDB" id="A0A1Z4BUG6"/>
<dbReference type="CDD" id="cd03801">
    <property type="entry name" value="GT4_PimA-like"/>
    <property type="match status" value="1"/>
</dbReference>
<dbReference type="PANTHER" id="PTHR12526">
    <property type="entry name" value="GLYCOSYLTRANSFERASE"/>
    <property type="match status" value="1"/>
</dbReference>
<dbReference type="GO" id="GO:1901135">
    <property type="term" value="P:carbohydrate derivative metabolic process"/>
    <property type="evidence" value="ECO:0007669"/>
    <property type="project" value="UniProtKB-ARBA"/>
</dbReference>
<dbReference type="SUPFAM" id="SSF53756">
    <property type="entry name" value="UDP-Glycosyltransferase/glycogen phosphorylase"/>
    <property type="match status" value="1"/>
</dbReference>
<dbReference type="Proteomes" id="UP000197019">
    <property type="component" value="Chromosome"/>
</dbReference>
<proteinExistence type="predicted"/>
<dbReference type="RefSeq" id="WP_088617773.1">
    <property type="nucleotide sequence ID" value="NZ_CP022129.1"/>
</dbReference>
<protein>
    <submittedName>
        <fullName evidence="2">Glycosyl transferase</fullName>
    </submittedName>
</protein>
<dbReference type="InterPro" id="IPR001296">
    <property type="entry name" value="Glyco_trans_1"/>
</dbReference>
<evidence type="ECO:0000313" key="2">
    <source>
        <dbReference type="EMBL" id="ASF44890.1"/>
    </source>
</evidence>
<sequence length="359" mass="39590">MAQPTQLLYLLHSGNLYGTERMALVTLAGLRDQLQPVLFAPPGPVHAAAQAAGIATHVFNGSLDLLKQLPGLLRGRTRIAICATGVSHSLIFLLLNLRFRLPNVHLHLVHGGTDERLSYGRKKRLNFLPVTLVAVSEYVRERLLAHGVRPAQIQVLENFLPDEQIAATLQRPRFNQAGIRNVLVVSRVDPIKRLDVLLDALDIAPSLQRLTIRILGTGWDLDTLRERARAYPNVTFVGFSEQVAEELAASDVLLHCCPVEPFGLAILEAMAAKVPVLLPDQGGAASLIPTYNLADEGVAGLHFTANDPQDLAQQLNRLQAATAEQLNRMADNAEQRLWQQYSSQARLQAYREQFAKVML</sequence>
<reference evidence="2 3" key="1">
    <citation type="submission" date="2017-06" db="EMBL/GenBank/DDBJ databases">
        <title>Genome Sequencing of the methanotroph Methylovulum psychrotolerants str. HV10-M2 isolated from a high-altitude environment.</title>
        <authorList>
            <person name="Mateos-Rivera A."/>
        </authorList>
    </citation>
    <scope>NUCLEOTIDE SEQUENCE [LARGE SCALE GENOMIC DNA]</scope>
    <source>
        <strain evidence="2 3">HV10_M2</strain>
    </source>
</reference>
<dbReference type="Gene3D" id="3.40.50.2000">
    <property type="entry name" value="Glycogen Phosphorylase B"/>
    <property type="match status" value="2"/>
</dbReference>
<gene>
    <name evidence="2" type="ORF">CEK71_01755</name>
</gene>
<dbReference type="GO" id="GO:0016757">
    <property type="term" value="F:glycosyltransferase activity"/>
    <property type="evidence" value="ECO:0007669"/>
    <property type="project" value="InterPro"/>
</dbReference>
<keyword evidence="3" id="KW-1185">Reference proteome</keyword>
<evidence type="ECO:0000313" key="3">
    <source>
        <dbReference type="Proteomes" id="UP000197019"/>
    </source>
</evidence>
<dbReference type="KEGG" id="mpsy:CEK71_01755"/>
<accession>A0A1Z4BUG6</accession>
<feature type="domain" description="Glycosyl transferase family 1" evidence="1">
    <location>
        <begin position="182"/>
        <end position="336"/>
    </location>
</feature>
<dbReference type="EMBL" id="CP022129">
    <property type="protein sequence ID" value="ASF44890.1"/>
    <property type="molecule type" value="Genomic_DNA"/>
</dbReference>